<feature type="region of interest" description="Disordered" evidence="6">
    <location>
        <begin position="1"/>
        <end position="129"/>
    </location>
</feature>
<feature type="compositionally biased region" description="Low complexity" evidence="6">
    <location>
        <begin position="533"/>
        <end position="545"/>
    </location>
</feature>
<evidence type="ECO:0000313" key="7">
    <source>
        <dbReference type="EMBL" id="PVH98177.1"/>
    </source>
</evidence>
<evidence type="ECO:0000313" key="8">
    <source>
        <dbReference type="Proteomes" id="UP000244855"/>
    </source>
</evidence>
<evidence type="ECO:0000256" key="2">
    <source>
        <dbReference type="ARBA" id="ARBA00022491"/>
    </source>
</evidence>
<reference evidence="7 8" key="1">
    <citation type="journal article" date="2018" name="Sci. Rep.">
        <title>Comparative genomics provides insights into the lifestyle and reveals functional heterogeneity of dark septate endophytic fungi.</title>
        <authorList>
            <person name="Knapp D.G."/>
            <person name="Nemeth J.B."/>
            <person name="Barry K."/>
            <person name="Hainaut M."/>
            <person name="Henrissat B."/>
            <person name="Johnson J."/>
            <person name="Kuo A."/>
            <person name="Lim J.H.P."/>
            <person name="Lipzen A."/>
            <person name="Nolan M."/>
            <person name="Ohm R.A."/>
            <person name="Tamas L."/>
            <person name="Grigoriev I.V."/>
            <person name="Spatafora J.W."/>
            <person name="Nagy L.G."/>
            <person name="Kovacs G.M."/>
        </authorList>
    </citation>
    <scope>NUCLEOTIDE SEQUENCE [LARGE SCALE GENOMIC DNA]</scope>
    <source>
        <strain evidence="7 8">DSE2036</strain>
    </source>
</reference>
<evidence type="ECO:0000256" key="3">
    <source>
        <dbReference type="ARBA" id="ARBA00023015"/>
    </source>
</evidence>
<proteinExistence type="predicted"/>
<feature type="compositionally biased region" description="Polar residues" evidence="6">
    <location>
        <begin position="83"/>
        <end position="100"/>
    </location>
</feature>
<protein>
    <recommendedName>
        <fullName evidence="9">Transcriptional regulatory protein DEP1</fullName>
    </recommendedName>
</protein>
<keyword evidence="8" id="KW-1185">Reference proteome</keyword>
<feature type="non-terminal residue" evidence="7">
    <location>
        <position position="1"/>
    </location>
</feature>
<sequence length="603" mass="66553">AEMLTTLAAPVSKSASESQRLEINKDDFDVPADDRSSSLSELGDASDVQSEATPRPTTAVDANEDESEAETERLEITPRKLTRTATDTSLASEQVYQRTPSKLVHSKAVDDDDSIPPTPSFVPAESAPAKIEAENSALHALSLASEAASLAELSGKKRKRPSPENSSPEEDADEPARKRSGTAKASSVNGSHEAAVDGLEQVDAEEELENAEERISQLAQEEIDLEERQANIAAETVNELATVAKHTKPRKGGRRGKRKLLEESLEAIASIEAEGEGDGDDDDSGTMDEEAVSKKKQAITELAKIEKKFKLFREKLCDEQIAQHESELEMLRQPNCAHPEYLAMIKCIDDRRAEKIAYERKLLVYKQKNLEIITEAERHQHHSQYIQTVRDVRERILSECNQKIFELQRGRRQLGVEEVEYMVRLPEKRSDQIRHQTAYNLEVSILSGIAKYVGFPAAPDIKPARPSEIEDDLRAMKIATRPAAPPPPVSYVRPTYGRTSTADEAAAEEQFLERTPWANPQHPAHQQSHYNNASGPSSSSRAPAAQNYHTPIVQRRFDPPNGSASTIEAHSNPPSSGLQPNSNGNGGRVTDSESPVLQMKRHP</sequence>
<keyword evidence="5" id="KW-0539">Nucleus</keyword>
<keyword evidence="4" id="KW-0804">Transcription</keyword>
<keyword evidence="3" id="KW-0805">Transcription regulation</keyword>
<dbReference type="SMART" id="SM01401">
    <property type="entry name" value="Sds3"/>
    <property type="match status" value="1"/>
</dbReference>
<evidence type="ECO:0000256" key="1">
    <source>
        <dbReference type="ARBA" id="ARBA00004123"/>
    </source>
</evidence>
<dbReference type="EMBL" id="KZ805419">
    <property type="protein sequence ID" value="PVH98177.1"/>
    <property type="molecule type" value="Genomic_DNA"/>
</dbReference>
<dbReference type="AlphaFoldDB" id="A0A2V1DJ24"/>
<feature type="region of interest" description="Disordered" evidence="6">
    <location>
        <begin position="270"/>
        <end position="289"/>
    </location>
</feature>
<feature type="compositionally biased region" description="Acidic residues" evidence="6">
    <location>
        <begin position="200"/>
        <end position="210"/>
    </location>
</feature>
<dbReference type="STRING" id="97972.A0A2V1DJ24"/>
<feature type="region of interest" description="Disordered" evidence="6">
    <location>
        <begin position="480"/>
        <end position="603"/>
    </location>
</feature>
<feature type="compositionally biased region" description="Polar residues" evidence="6">
    <location>
        <begin position="47"/>
        <end position="56"/>
    </location>
</feature>
<accession>A0A2V1DJ24</accession>
<dbReference type="PANTHER" id="PTHR21964">
    <property type="entry name" value="BREAST CANCER METASTASIS-SUPPRESSOR 1"/>
    <property type="match status" value="1"/>
</dbReference>
<dbReference type="Pfam" id="PF08598">
    <property type="entry name" value="Sds3"/>
    <property type="match status" value="1"/>
</dbReference>
<feature type="compositionally biased region" description="Acidic residues" evidence="6">
    <location>
        <begin position="273"/>
        <end position="289"/>
    </location>
</feature>
<feature type="region of interest" description="Disordered" evidence="6">
    <location>
        <begin position="150"/>
        <end position="222"/>
    </location>
</feature>
<dbReference type="Proteomes" id="UP000244855">
    <property type="component" value="Unassembled WGS sequence"/>
</dbReference>
<dbReference type="GO" id="GO:0005654">
    <property type="term" value="C:nucleoplasm"/>
    <property type="evidence" value="ECO:0007669"/>
    <property type="project" value="UniProtKB-ARBA"/>
</dbReference>
<name>A0A2V1DJ24_9PLEO</name>
<feature type="non-terminal residue" evidence="7">
    <location>
        <position position="603"/>
    </location>
</feature>
<feature type="compositionally biased region" description="Polar residues" evidence="6">
    <location>
        <begin position="562"/>
        <end position="583"/>
    </location>
</feature>
<keyword evidence="2" id="KW-0678">Repressor</keyword>
<dbReference type="InterPro" id="IPR013907">
    <property type="entry name" value="Sds3"/>
</dbReference>
<dbReference type="GO" id="GO:0010468">
    <property type="term" value="P:regulation of gene expression"/>
    <property type="evidence" value="ECO:0007669"/>
    <property type="project" value="UniProtKB-ARBA"/>
</dbReference>
<evidence type="ECO:0000256" key="4">
    <source>
        <dbReference type="ARBA" id="ARBA00023163"/>
    </source>
</evidence>
<evidence type="ECO:0000256" key="5">
    <source>
        <dbReference type="ARBA" id="ARBA00023242"/>
    </source>
</evidence>
<gene>
    <name evidence="7" type="ORF">DM02DRAFT_494957</name>
</gene>
<evidence type="ECO:0008006" key="9">
    <source>
        <dbReference type="Google" id="ProtNLM"/>
    </source>
</evidence>
<comment type="subcellular location">
    <subcellularLocation>
        <location evidence="1">Nucleus</location>
    </subcellularLocation>
</comment>
<dbReference type="OrthoDB" id="20886at2759"/>
<evidence type="ECO:0000256" key="6">
    <source>
        <dbReference type="SAM" id="MobiDB-lite"/>
    </source>
</evidence>
<feature type="compositionally biased region" description="Basic and acidic residues" evidence="6">
    <location>
        <begin position="19"/>
        <end position="36"/>
    </location>
</feature>
<organism evidence="7 8">
    <name type="scientific">Periconia macrospinosa</name>
    <dbReference type="NCBI Taxonomy" id="97972"/>
    <lineage>
        <taxon>Eukaryota</taxon>
        <taxon>Fungi</taxon>
        <taxon>Dikarya</taxon>
        <taxon>Ascomycota</taxon>
        <taxon>Pezizomycotina</taxon>
        <taxon>Dothideomycetes</taxon>
        <taxon>Pleosporomycetidae</taxon>
        <taxon>Pleosporales</taxon>
        <taxon>Massarineae</taxon>
        <taxon>Periconiaceae</taxon>
        <taxon>Periconia</taxon>
    </lineage>
</organism>